<proteinExistence type="predicted"/>
<dbReference type="EMBL" id="LT629742">
    <property type="protein sequence ID" value="SDS28571.1"/>
    <property type="molecule type" value="Genomic_DNA"/>
</dbReference>
<keyword evidence="1" id="KW-0812">Transmembrane</keyword>
<protein>
    <recommendedName>
        <fullName evidence="4">DUF2304 domain-containing protein</fullName>
    </recommendedName>
</protein>
<sequence length="126" mass="13899">MSVTSYVFGVAAALLTLFVVIEMLRRRQLRERHAIWWLIAGFLALLIGLFPVILEWAASVVGIDTPTNLVFFISIAILVLVCIQHSAELTTLESKTRALAEDAALHDLRLRKLEALAGVGTERADS</sequence>
<organism evidence="2 3">
    <name type="scientific">Microterricola viridarii</name>
    <dbReference type="NCBI Taxonomy" id="412690"/>
    <lineage>
        <taxon>Bacteria</taxon>
        <taxon>Bacillati</taxon>
        <taxon>Actinomycetota</taxon>
        <taxon>Actinomycetes</taxon>
        <taxon>Micrococcales</taxon>
        <taxon>Microbacteriaceae</taxon>
        <taxon>Microterricola</taxon>
    </lineage>
</organism>
<name>A0A1H1QYF3_9MICO</name>
<evidence type="ECO:0000256" key="1">
    <source>
        <dbReference type="SAM" id="Phobius"/>
    </source>
</evidence>
<dbReference type="RefSeq" id="WP_083363232.1">
    <property type="nucleotide sequence ID" value="NZ_LT629742.1"/>
</dbReference>
<dbReference type="Proteomes" id="UP000181956">
    <property type="component" value="Chromosome I"/>
</dbReference>
<feature type="transmembrane region" description="Helical" evidence="1">
    <location>
        <begin position="69"/>
        <end position="87"/>
    </location>
</feature>
<dbReference type="Pfam" id="PF10066">
    <property type="entry name" value="DUF2304"/>
    <property type="match status" value="1"/>
</dbReference>
<feature type="transmembrane region" description="Helical" evidence="1">
    <location>
        <begin position="6"/>
        <end position="24"/>
    </location>
</feature>
<dbReference type="STRING" id="412690.SAMN04489834_1200"/>
<keyword evidence="1" id="KW-0472">Membrane</keyword>
<dbReference type="OrthoDB" id="3577584at2"/>
<gene>
    <name evidence="2" type="ORF">SAMN04489834_1200</name>
</gene>
<evidence type="ECO:0000313" key="2">
    <source>
        <dbReference type="EMBL" id="SDS28571.1"/>
    </source>
</evidence>
<feature type="transmembrane region" description="Helical" evidence="1">
    <location>
        <begin position="36"/>
        <end position="57"/>
    </location>
</feature>
<reference evidence="3" key="1">
    <citation type="submission" date="2016-10" db="EMBL/GenBank/DDBJ databases">
        <authorList>
            <person name="Varghese N."/>
            <person name="Submissions S."/>
        </authorList>
    </citation>
    <scope>NUCLEOTIDE SEQUENCE [LARGE SCALE GENOMIC DNA]</scope>
    <source>
        <strain evidence="3">DSM 21772</strain>
    </source>
</reference>
<keyword evidence="3" id="KW-1185">Reference proteome</keyword>
<evidence type="ECO:0008006" key="4">
    <source>
        <dbReference type="Google" id="ProtNLM"/>
    </source>
</evidence>
<dbReference type="InterPro" id="IPR019277">
    <property type="entry name" value="DUF2304"/>
</dbReference>
<evidence type="ECO:0000313" key="3">
    <source>
        <dbReference type="Proteomes" id="UP000181956"/>
    </source>
</evidence>
<keyword evidence="1" id="KW-1133">Transmembrane helix</keyword>
<accession>A0A1H1QYF3</accession>
<dbReference type="AlphaFoldDB" id="A0A1H1QYF3"/>